<gene>
    <name evidence="1" type="ORF">PEVE_00038915</name>
</gene>
<accession>A0ABN8T4D5</accession>
<proteinExistence type="predicted"/>
<protein>
    <submittedName>
        <fullName evidence="1">Uncharacterized protein</fullName>
    </submittedName>
</protein>
<dbReference type="EMBL" id="CALNXI010006738">
    <property type="protein sequence ID" value="CAH3199170.1"/>
    <property type="molecule type" value="Genomic_DNA"/>
</dbReference>
<dbReference type="Proteomes" id="UP001159427">
    <property type="component" value="Unassembled WGS sequence"/>
</dbReference>
<evidence type="ECO:0000313" key="2">
    <source>
        <dbReference type="Proteomes" id="UP001159427"/>
    </source>
</evidence>
<evidence type="ECO:0000313" key="1">
    <source>
        <dbReference type="EMBL" id="CAH3199170.1"/>
    </source>
</evidence>
<name>A0ABN8T4D5_9CNID</name>
<keyword evidence="2" id="KW-1185">Reference proteome</keyword>
<organism evidence="1 2">
    <name type="scientific">Porites evermanni</name>
    <dbReference type="NCBI Taxonomy" id="104178"/>
    <lineage>
        <taxon>Eukaryota</taxon>
        <taxon>Metazoa</taxon>
        <taxon>Cnidaria</taxon>
        <taxon>Anthozoa</taxon>
        <taxon>Hexacorallia</taxon>
        <taxon>Scleractinia</taxon>
        <taxon>Fungiina</taxon>
        <taxon>Poritidae</taxon>
        <taxon>Porites</taxon>
    </lineage>
</organism>
<sequence length="44" mass="4875">MEEIAVASLSGLHVLHHNLNKTEESLSKIKETALQDSQEKESVT</sequence>
<comment type="caution">
    <text evidence="1">The sequence shown here is derived from an EMBL/GenBank/DDBJ whole genome shotgun (WGS) entry which is preliminary data.</text>
</comment>
<reference evidence="1 2" key="1">
    <citation type="submission" date="2022-05" db="EMBL/GenBank/DDBJ databases">
        <authorList>
            <consortium name="Genoscope - CEA"/>
            <person name="William W."/>
        </authorList>
    </citation>
    <scope>NUCLEOTIDE SEQUENCE [LARGE SCALE GENOMIC DNA]</scope>
</reference>